<feature type="signal peptide" evidence="1">
    <location>
        <begin position="1"/>
        <end position="26"/>
    </location>
</feature>
<dbReference type="RefSeq" id="WP_013043782.1">
    <property type="nucleotide sequence ID" value="NC_014008.1"/>
</dbReference>
<reference evidence="2 3" key="1">
    <citation type="journal article" date="2010" name="Stand. Genomic Sci.">
        <title>Complete genome sequence of Coraliomargarita akajimensis type strain (04OKA010-24).</title>
        <authorList>
            <person name="Mavromatis K."/>
            <person name="Abt B."/>
            <person name="Brambilla E."/>
            <person name="Lapidus A."/>
            <person name="Copeland A."/>
            <person name="Deshpande S."/>
            <person name="Nolan M."/>
            <person name="Lucas S."/>
            <person name="Tice H."/>
            <person name="Cheng J.F."/>
            <person name="Han C."/>
            <person name="Detter J.C."/>
            <person name="Woyke T."/>
            <person name="Goodwin L."/>
            <person name="Pitluck S."/>
            <person name="Held B."/>
            <person name="Brettin T."/>
            <person name="Tapia R."/>
            <person name="Ivanova N."/>
            <person name="Mikhailova N."/>
            <person name="Pati A."/>
            <person name="Liolios K."/>
            <person name="Chen A."/>
            <person name="Palaniappan K."/>
            <person name="Land M."/>
            <person name="Hauser L."/>
            <person name="Chang Y.J."/>
            <person name="Jeffries C.D."/>
            <person name="Rohde M."/>
            <person name="Goker M."/>
            <person name="Bristow J."/>
            <person name="Eisen J.A."/>
            <person name="Markowitz V."/>
            <person name="Hugenholtz P."/>
            <person name="Klenk H.P."/>
            <person name="Kyrpides N.C."/>
        </authorList>
    </citation>
    <scope>NUCLEOTIDE SEQUENCE [LARGE SCALE GENOMIC DNA]</scope>
    <source>
        <strain evidence="3">DSM 45221 / IAM 15411 / JCM 23193 / KCTC 12865</strain>
    </source>
</reference>
<proteinExistence type="predicted"/>
<sequence>MKRSLLNPLTCFLLAALAGFVAQVQAQTTTPLSLLWTYDSGTLPDGRTLASVGVVPTVGSDGSVAFSIVVQQGDSSAEQRIYWIDKEQADTDNPVAIFESSWSSDQYQVLAVRLNHLIYAEIDSGASTTDIFSLVRDPGATGVGSPSAATATIASSAVNSMVEQSRGPGVAYVFEGDFGDTSFKVHAFEILPVDTAELLEPTVIGVDSENVTLRFESVADAMYQLERSSDLSTWVTDGDQVVGNGVTLILQRPLPSTGQEFYRLRKL</sequence>
<dbReference type="eggNOG" id="ENOG5033WWK">
    <property type="taxonomic scope" value="Bacteria"/>
</dbReference>
<feature type="chain" id="PRO_5003071573" evidence="1">
    <location>
        <begin position="27"/>
        <end position="267"/>
    </location>
</feature>
<protein>
    <submittedName>
        <fullName evidence="2">Uncharacterized protein</fullName>
    </submittedName>
</protein>
<evidence type="ECO:0000313" key="2">
    <source>
        <dbReference type="EMBL" id="ADE55060.1"/>
    </source>
</evidence>
<dbReference type="Proteomes" id="UP000000925">
    <property type="component" value="Chromosome"/>
</dbReference>
<name>D5ELC4_CORAD</name>
<gene>
    <name evidence="2" type="ordered locus">Caka_2042</name>
</gene>
<dbReference type="HOGENOM" id="CLU_1053546_0_0_0"/>
<evidence type="ECO:0000313" key="3">
    <source>
        <dbReference type="Proteomes" id="UP000000925"/>
    </source>
</evidence>
<dbReference type="AlphaFoldDB" id="D5ELC4"/>
<keyword evidence="1" id="KW-0732">Signal</keyword>
<evidence type="ECO:0000256" key="1">
    <source>
        <dbReference type="SAM" id="SignalP"/>
    </source>
</evidence>
<dbReference type="KEGG" id="caa:Caka_2042"/>
<organism evidence="2 3">
    <name type="scientific">Coraliomargarita akajimensis (strain DSM 45221 / IAM 15411 / JCM 23193 / KCTC 12865 / 04OKA010-24)</name>
    <dbReference type="NCBI Taxonomy" id="583355"/>
    <lineage>
        <taxon>Bacteria</taxon>
        <taxon>Pseudomonadati</taxon>
        <taxon>Verrucomicrobiota</taxon>
        <taxon>Opitutia</taxon>
        <taxon>Puniceicoccales</taxon>
        <taxon>Coraliomargaritaceae</taxon>
        <taxon>Coraliomargarita</taxon>
    </lineage>
</organism>
<accession>D5ELC4</accession>
<dbReference type="EMBL" id="CP001998">
    <property type="protein sequence ID" value="ADE55060.1"/>
    <property type="molecule type" value="Genomic_DNA"/>
</dbReference>
<dbReference type="OrthoDB" id="9833599at2"/>
<dbReference type="STRING" id="583355.Caka_2042"/>
<keyword evidence="3" id="KW-1185">Reference proteome</keyword>